<evidence type="ECO:0000313" key="7">
    <source>
        <dbReference type="EMBL" id="VDP82893.1"/>
    </source>
</evidence>
<gene>
    <name evidence="7" type="ORF">SMTD_LOCUS20596</name>
</gene>
<accession>A0A3P8KNN8</accession>
<sequence length="70" mass="7869">MIGSLAGSTLAFILPATLEIIFLWPDRQQISWFWLTVFTKHIIFISIGLLSCFGGLIATIIQIIEAFRSK</sequence>
<evidence type="ECO:0000313" key="8">
    <source>
        <dbReference type="Proteomes" id="UP000269396"/>
    </source>
</evidence>
<evidence type="ECO:0000256" key="3">
    <source>
        <dbReference type="ARBA" id="ARBA00022989"/>
    </source>
</evidence>
<feature type="domain" description="Amino acid transporter transmembrane" evidence="6">
    <location>
        <begin position="1"/>
        <end position="61"/>
    </location>
</feature>
<dbReference type="GO" id="GO:0016020">
    <property type="term" value="C:membrane"/>
    <property type="evidence" value="ECO:0007669"/>
    <property type="project" value="UniProtKB-SubCell"/>
</dbReference>
<organism evidence="7 8">
    <name type="scientific">Schistosoma mattheei</name>
    <dbReference type="NCBI Taxonomy" id="31246"/>
    <lineage>
        <taxon>Eukaryota</taxon>
        <taxon>Metazoa</taxon>
        <taxon>Spiralia</taxon>
        <taxon>Lophotrochozoa</taxon>
        <taxon>Platyhelminthes</taxon>
        <taxon>Trematoda</taxon>
        <taxon>Digenea</taxon>
        <taxon>Strigeidida</taxon>
        <taxon>Schistosomatoidea</taxon>
        <taxon>Schistosomatidae</taxon>
        <taxon>Schistosoma</taxon>
    </lineage>
</organism>
<dbReference type="InterPro" id="IPR013057">
    <property type="entry name" value="AA_transpt_TM"/>
</dbReference>
<proteinExistence type="predicted"/>
<dbReference type="Pfam" id="PF01490">
    <property type="entry name" value="Aa_trans"/>
    <property type="match status" value="1"/>
</dbReference>
<evidence type="ECO:0000259" key="6">
    <source>
        <dbReference type="Pfam" id="PF01490"/>
    </source>
</evidence>
<dbReference type="Proteomes" id="UP000269396">
    <property type="component" value="Unassembled WGS sequence"/>
</dbReference>
<keyword evidence="8" id="KW-1185">Reference proteome</keyword>
<evidence type="ECO:0000256" key="1">
    <source>
        <dbReference type="ARBA" id="ARBA00004370"/>
    </source>
</evidence>
<name>A0A3P8KNN8_9TREM</name>
<evidence type="ECO:0000256" key="2">
    <source>
        <dbReference type="ARBA" id="ARBA00022692"/>
    </source>
</evidence>
<evidence type="ECO:0000256" key="5">
    <source>
        <dbReference type="SAM" id="Phobius"/>
    </source>
</evidence>
<comment type="subcellular location">
    <subcellularLocation>
        <location evidence="1">Membrane</location>
    </subcellularLocation>
</comment>
<dbReference type="AlphaFoldDB" id="A0A3P8KNN8"/>
<keyword evidence="3 5" id="KW-1133">Transmembrane helix</keyword>
<protein>
    <recommendedName>
        <fullName evidence="6">Amino acid transporter transmembrane domain-containing protein</fullName>
    </recommendedName>
</protein>
<evidence type="ECO:0000256" key="4">
    <source>
        <dbReference type="ARBA" id="ARBA00023136"/>
    </source>
</evidence>
<reference evidence="7 8" key="1">
    <citation type="submission" date="2018-11" db="EMBL/GenBank/DDBJ databases">
        <authorList>
            <consortium name="Pathogen Informatics"/>
        </authorList>
    </citation>
    <scope>NUCLEOTIDE SEQUENCE [LARGE SCALE GENOMIC DNA]</scope>
    <source>
        <strain>Denwood</strain>
        <strain evidence="8">Zambia</strain>
    </source>
</reference>
<keyword evidence="2 5" id="KW-0812">Transmembrane</keyword>
<dbReference type="EMBL" id="UZAL01044862">
    <property type="protein sequence ID" value="VDP82893.1"/>
    <property type="molecule type" value="Genomic_DNA"/>
</dbReference>
<feature type="transmembrane region" description="Helical" evidence="5">
    <location>
        <begin position="42"/>
        <end position="64"/>
    </location>
</feature>
<keyword evidence="4 5" id="KW-0472">Membrane</keyword>